<gene>
    <name evidence="2" type="ORF">APZ42_011067</name>
</gene>
<dbReference type="GO" id="GO:2000786">
    <property type="term" value="P:positive regulation of autophagosome assembly"/>
    <property type="evidence" value="ECO:0007669"/>
    <property type="project" value="TreeGrafter"/>
</dbReference>
<dbReference type="GO" id="GO:0032266">
    <property type="term" value="F:phosphatidylinositol-3-phosphate binding"/>
    <property type="evidence" value="ECO:0007669"/>
    <property type="project" value="TreeGrafter"/>
</dbReference>
<sequence length="441" mass="50863">MQSSSSNIVSNNWEEVDRKEITNLVTETNGRKENVLRVKEDVLLHHLDISIVEAEKRINGPLTLKEYYSVYLIETKANDKNWRGGLSPTGSVWRRYSEFELLRFQLENKYPEVIIPPLPEKKASFTRQNQSSDNIDPVFVDRRRVGLENFLLRVASHPILCHDQVLLKFLQSDREWSDLDVNADGGKYVQQAEFKLKSISTSLRLKKPDDHIEEIRHYSSELQSSLGNLLRLRVRLADRLFAIHKLHANYGRVFSEWSALEKTMGDGLQKAGHYMDCYAAAIDAHMEEEDIVADQLKEYLFYGQALQGLCSRHQMAQLEVEKAESQLSMQQYSKSRSLGQDGYLTKLWGKWTGTTETPDDRQAKIETIERNIDEAQVLVQTASTQLSQFSKRAANEVDRFHQHKNANLQESLANYVILQMKLSKLGLQTWKHVKEALEDLP</sequence>
<dbReference type="GO" id="GO:0015031">
    <property type="term" value="P:protein transport"/>
    <property type="evidence" value="ECO:0007669"/>
    <property type="project" value="InterPro"/>
</dbReference>
<dbReference type="STRING" id="35525.A0A0P5K093"/>
<keyword evidence="3" id="KW-1185">Reference proteome</keyword>
<accession>A0A0P5K093</accession>
<evidence type="ECO:0000313" key="2">
    <source>
        <dbReference type="EMBL" id="KZS21960.1"/>
    </source>
</evidence>
<dbReference type="Proteomes" id="UP000076858">
    <property type="component" value="Unassembled WGS sequence"/>
</dbReference>
<dbReference type="GO" id="GO:0005886">
    <property type="term" value="C:plasma membrane"/>
    <property type="evidence" value="ECO:0007669"/>
    <property type="project" value="TreeGrafter"/>
</dbReference>
<name>A0A0P5K093_9CRUS</name>
<comment type="caution">
    <text evidence="2">The sequence shown here is derived from an EMBL/GenBank/DDBJ whole genome shotgun (WGS) entry which is preliminary data.</text>
</comment>
<dbReference type="InterPro" id="IPR001683">
    <property type="entry name" value="PX_dom"/>
</dbReference>
<dbReference type="AlphaFoldDB" id="A0A0P5K093"/>
<protein>
    <submittedName>
        <fullName evidence="2">Sorting nexin-4</fullName>
    </submittedName>
</protein>
<dbReference type="InterPro" id="IPR036871">
    <property type="entry name" value="PX_dom_sf"/>
</dbReference>
<comment type="similarity">
    <text evidence="1">Belongs to the sorting nexin family.</text>
</comment>
<dbReference type="Gene3D" id="3.30.1520.10">
    <property type="entry name" value="Phox-like domain"/>
    <property type="match status" value="1"/>
</dbReference>
<reference evidence="2 3" key="1">
    <citation type="submission" date="2016-03" db="EMBL/GenBank/DDBJ databases">
        <title>EvidentialGene: Evidence-directed Construction of Genes on Genomes.</title>
        <authorList>
            <person name="Gilbert D.G."/>
            <person name="Choi J.-H."/>
            <person name="Mockaitis K."/>
            <person name="Colbourne J."/>
            <person name="Pfrender M."/>
        </authorList>
    </citation>
    <scope>NUCLEOTIDE SEQUENCE [LARGE SCALE GENOMIC DNA]</scope>
    <source>
        <strain evidence="2 3">Xinb3</strain>
        <tissue evidence="2">Complete organism</tissue>
    </source>
</reference>
<dbReference type="GO" id="GO:0031901">
    <property type="term" value="C:early endosome membrane"/>
    <property type="evidence" value="ECO:0007669"/>
    <property type="project" value="TreeGrafter"/>
</dbReference>
<dbReference type="EMBL" id="LRGB01000007">
    <property type="protein sequence ID" value="KZS21960.1"/>
    <property type="molecule type" value="Genomic_DNA"/>
</dbReference>
<evidence type="ECO:0000313" key="3">
    <source>
        <dbReference type="Proteomes" id="UP000076858"/>
    </source>
</evidence>
<dbReference type="InterPro" id="IPR034783">
    <property type="entry name" value="SNX4"/>
</dbReference>
<dbReference type="SUPFAM" id="SSF64268">
    <property type="entry name" value="PX domain"/>
    <property type="match status" value="1"/>
</dbReference>
<dbReference type="Pfam" id="PF00787">
    <property type="entry name" value="PX"/>
    <property type="match status" value="1"/>
</dbReference>
<dbReference type="Gene3D" id="1.20.1270.60">
    <property type="entry name" value="Arfaptin homology (AH) domain/BAR domain"/>
    <property type="match status" value="1"/>
</dbReference>
<dbReference type="OrthoDB" id="289314at2759"/>
<dbReference type="PROSITE" id="PS50195">
    <property type="entry name" value="PX"/>
    <property type="match status" value="1"/>
</dbReference>
<evidence type="ECO:0000256" key="1">
    <source>
        <dbReference type="ARBA" id="ARBA00010883"/>
    </source>
</evidence>
<dbReference type="GO" id="GO:0031201">
    <property type="term" value="C:SNARE complex"/>
    <property type="evidence" value="ECO:0007669"/>
    <property type="project" value="TreeGrafter"/>
</dbReference>
<dbReference type="SMART" id="SM00312">
    <property type="entry name" value="PX"/>
    <property type="match status" value="1"/>
</dbReference>
<proteinExistence type="inferred from homology"/>
<dbReference type="PANTHER" id="PTHR46596:SF1">
    <property type="entry name" value="SORTING NEXIN-4"/>
    <property type="match status" value="1"/>
</dbReference>
<dbReference type="PANTHER" id="PTHR46596">
    <property type="entry name" value="SORTING NEXIN-4"/>
    <property type="match status" value="1"/>
</dbReference>
<dbReference type="InterPro" id="IPR027267">
    <property type="entry name" value="AH/BAR_dom_sf"/>
</dbReference>
<organism evidence="2 3">
    <name type="scientific">Daphnia magna</name>
    <dbReference type="NCBI Taxonomy" id="35525"/>
    <lineage>
        <taxon>Eukaryota</taxon>
        <taxon>Metazoa</taxon>
        <taxon>Ecdysozoa</taxon>
        <taxon>Arthropoda</taxon>
        <taxon>Crustacea</taxon>
        <taxon>Branchiopoda</taxon>
        <taxon>Diplostraca</taxon>
        <taxon>Cladocera</taxon>
        <taxon>Anomopoda</taxon>
        <taxon>Daphniidae</taxon>
        <taxon>Daphnia</taxon>
    </lineage>
</organism>